<sequence length="154" mass="16005">MQLPEPYQQQAPVGQPRPAYTRLARVELYTEREPIVYVPNAYGEMVPMLRSQAPSPIAAPQPRDLTPLPLIDPLAARMAGAGIGAGAAGAGVGWGLGQAFAGIATMGGATAIAAIALLLLAAKVPAIGRGSSTTNIHNETHNHNTWWGHSSTGH</sequence>
<feature type="transmembrane region" description="Helical" evidence="2">
    <location>
        <begin position="74"/>
        <end position="94"/>
    </location>
</feature>
<keyword evidence="2" id="KW-0812">Transmembrane</keyword>
<name>A0A6N9VG71_STRMI</name>
<evidence type="ECO:0000256" key="2">
    <source>
        <dbReference type="SAM" id="Phobius"/>
    </source>
</evidence>
<proteinExistence type="predicted"/>
<keyword evidence="2" id="KW-1133">Transmembrane helix</keyword>
<dbReference type="RefSeq" id="WP_164358176.1">
    <property type="nucleotide sequence ID" value="NZ_JAAGME010001046.1"/>
</dbReference>
<reference evidence="3 4" key="1">
    <citation type="submission" date="2020-01" db="EMBL/GenBank/DDBJ databases">
        <title>Insect and environment-associated Actinomycetes.</title>
        <authorList>
            <person name="Currrie C."/>
            <person name="Chevrette M."/>
            <person name="Carlson C."/>
            <person name="Stubbendieck R."/>
            <person name="Wendt-Pienkowski E."/>
        </authorList>
    </citation>
    <scope>NUCLEOTIDE SEQUENCE [LARGE SCALE GENOMIC DNA]</scope>
    <source>
        <strain evidence="3 4">SID14438</strain>
    </source>
</reference>
<evidence type="ECO:0000256" key="1">
    <source>
        <dbReference type="SAM" id="MobiDB-lite"/>
    </source>
</evidence>
<protein>
    <submittedName>
        <fullName evidence="3">Uncharacterized protein</fullName>
    </submittedName>
</protein>
<accession>A0A6N9VG71</accession>
<comment type="caution">
    <text evidence="3">The sequence shown here is derived from an EMBL/GenBank/DDBJ whole genome shotgun (WGS) entry which is preliminary data.</text>
</comment>
<dbReference type="Proteomes" id="UP000471648">
    <property type="component" value="Unassembled WGS sequence"/>
</dbReference>
<gene>
    <name evidence="3" type="ORF">G3I39_25005</name>
</gene>
<evidence type="ECO:0000313" key="4">
    <source>
        <dbReference type="Proteomes" id="UP000471648"/>
    </source>
</evidence>
<dbReference type="AlphaFoldDB" id="A0A6N9VG71"/>
<organism evidence="3 4">
    <name type="scientific">Streptomyces microflavus</name>
    <name type="common">Streptomyces lipmanii</name>
    <dbReference type="NCBI Taxonomy" id="1919"/>
    <lineage>
        <taxon>Bacteria</taxon>
        <taxon>Bacillati</taxon>
        <taxon>Actinomycetota</taxon>
        <taxon>Actinomycetes</taxon>
        <taxon>Kitasatosporales</taxon>
        <taxon>Streptomycetaceae</taxon>
        <taxon>Streptomyces</taxon>
    </lineage>
</organism>
<dbReference type="EMBL" id="JAAGME010001046">
    <property type="protein sequence ID" value="NEB70288.1"/>
    <property type="molecule type" value="Genomic_DNA"/>
</dbReference>
<evidence type="ECO:0000313" key="3">
    <source>
        <dbReference type="EMBL" id="NEB70288.1"/>
    </source>
</evidence>
<keyword evidence="2" id="KW-0472">Membrane</keyword>
<feature type="transmembrane region" description="Helical" evidence="2">
    <location>
        <begin position="100"/>
        <end position="122"/>
    </location>
</feature>
<feature type="region of interest" description="Disordered" evidence="1">
    <location>
        <begin position="135"/>
        <end position="154"/>
    </location>
</feature>